<feature type="signal peptide" evidence="11">
    <location>
        <begin position="1"/>
        <end position="23"/>
    </location>
</feature>
<keyword evidence="5" id="KW-0547">Nucleotide-binding</keyword>
<organism evidence="14 15">
    <name type="scientific">Psilocybe cf. subviscida</name>
    <dbReference type="NCBI Taxonomy" id="2480587"/>
    <lineage>
        <taxon>Eukaryota</taxon>
        <taxon>Fungi</taxon>
        <taxon>Dikarya</taxon>
        <taxon>Basidiomycota</taxon>
        <taxon>Agaricomycotina</taxon>
        <taxon>Agaricomycetes</taxon>
        <taxon>Agaricomycetidae</taxon>
        <taxon>Agaricales</taxon>
        <taxon>Agaricineae</taxon>
        <taxon>Strophariaceae</taxon>
        <taxon>Psilocybe</taxon>
    </lineage>
</organism>
<dbReference type="Pfam" id="PF00664">
    <property type="entry name" value="ABC_membrane"/>
    <property type="match status" value="2"/>
</dbReference>
<dbReference type="GO" id="GO:0140359">
    <property type="term" value="F:ABC-type transporter activity"/>
    <property type="evidence" value="ECO:0007669"/>
    <property type="project" value="InterPro"/>
</dbReference>
<dbReference type="PROSITE" id="PS00211">
    <property type="entry name" value="ABC_TRANSPORTER_1"/>
    <property type="match status" value="2"/>
</dbReference>
<feature type="transmembrane region" description="Helical" evidence="10">
    <location>
        <begin position="551"/>
        <end position="571"/>
    </location>
</feature>
<keyword evidence="4 10" id="KW-0812">Transmembrane</keyword>
<dbReference type="GO" id="GO:0016020">
    <property type="term" value="C:membrane"/>
    <property type="evidence" value="ECO:0007669"/>
    <property type="project" value="UniProtKB-SubCell"/>
</dbReference>
<dbReference type="SUPFAM" id="SSF52540">
    <property type="entry name" value="P-loop containing nucleoside triphosphate hydrolases"/>
    <property type="match status" value="2"/>
</dbReference>
<evidence type="ECO:0000256" key="9">
    <source>
        <dbReference type="SAM" id="MobiDB-lite"/>
    </source>
</evidence>
<feature type="compositionally biased region" description="Low complexity" evidence="9">
    <location>
        <begin position="733"/>
        <end position="746"/>
    </location>
</feature>
<keyword evidence="6" id="KW-0067">ATP-binding</keyword>
<accession>A0A8H5BP07</accession>
<feature type="transmembrane region" description="Helical" evidence="10">
    <location>
        <begin position="1185"/>
        <end position="1206"/>
    </location>
</feature>
<keyword evidence="3" id="KW-0813">Transport</keyword>
<dbReference type="Pfam" id="PF00005">
    <property type="entry name" value="ABC_tran"/>
    <property type="match status" value="2"/>
</dbReference>
<evidence type="ECO:0000256" key="6">
    <source>
        <dbReference type="ARBA" id="ARBA00022840"/>
    </source>
</evidence>
<dbReference type="FunFam" id="3.40.50.300:FF:000997">
    <property type="entry name" value="Multidrug resistance-associated protein 1"/>
    <property type="match status" value="1"/>
</dbReference>
<evidence type="ECO:0000256" key="7">
    <source>
        <dbReference type="ARBA" id="ARBA00022989"/>
    </source>
</evidence>
<keyword evidence="7 10" id="KW-1133">Transmembrane helix</keyword>
<feature type="domain" description="ABC transmembrane type-1" evidence="13">
    <location>
        <begin position="1078"/>
        <end position="1351"/>
    </location>
</feature>
<evidence type="ECO:0000259" key="13">
    <source>
        <dbReference type="PROSITE" id="PS50929"/>
    </source>
</evidence>
<evidence type="ECO:0000256" key="4">
    <source>
        <dbReference type="ARBA" id="ARBA00022692"/>
    </source>
</evidence>
<evidence type="ECO:0000313" key="14">
    <source>
        <dbReference type="EMBL" id="KAF5326882.1"/>
    </source>
</evidence>
<feature type="transmembrane region" description="Helical" evidence="10">
    <location>
        <begin position="1297"/>
        <end position="1319"/>
    </location>
</feature>
<dbReference type="OrthoDB" id="6500128at2759"/>
<protein>
    <recommendedName>
        <fullName evidence="16">Multidrug resistance-associated ABC transporter</fullName>
    </recommendedName>
</protein>
<dbReference type="GO" id="GO:0005524">
    <property type="term" value="F:ATP binding"/>
    <property type="evidence" value="ECO:0007669"/>
    <property type="project" value="UniProtKB-KW"/>
</dbReference>
<reference evidence="14 15" key="1">
    <citation type="journal article" date="2020" name="ISME J.">
        <title>Uncovering the hidden diversity of litter-decomposition mechanisms in mushroom-forming fungi.</title>
        <authorList>
            <person name="Floudas D."/>
            <person name="Bentzer J."/>
            <person name="Ahren D."/>
            <person name="Johansson T."/>
            <person name="Persson P."/>
            <person name="Tunlid A."/>
        </authorList>
    </citation>
    <scope>NUCLEOTIDE SEQUENCE [LARGE SCALE GENOMIC DNA]</scope>
    <source>
        <strain evidence="14 15">CBS 101986</strain>
    </source>
</reference>
<dbReference type="CDD" id="cd18597">
    <property type="entry name" value="ABC_6TM_YOR1_D1_like"/>
    <property type="match status" value="1"/>
</dbReference>
<dbReference type="EMBL" id="JAACJJ010000014">
    <property type="protein sequence ID" value="KAF5326882.1"/>
    <property type="molecule type" value="Genomic_DNA"/>
</dbReference>
<evidence type="ECO:0000256" key="5">
    <source>
        <dbReference type="ARBA" id="ARBA00022741"/>
    </source>
</evidence>
<dbReference type="InterPro" id="IPR017871">
    <property type="entry name" value="ABC_transporter-like_CS"/>
</dbReference>
<feature type="transmembrane region" description="Helical" evidence="10">
    <location>
        <begin position="632"/>
        <end position="653"/>
    </location>
</feature>
<dbReference type="InterPro" id="IPR003439">
    <property type="entry name" value="ABC_transporter-like_ATP-bd"/>
</dbReference>
<dbReference type="SUPFAM" id="SSF90123">
    <property type="entry name" value="ABC transporter transmembrane region"/>
    <property type="match status" value="2"/>
</dbReference>
<feature type="domain" description="ABC transmembrane type-1" evidence="13">
    <location>
        <begin position="391"/>
        <end position="689"/>
    </location>
</feature>
<dbReference type="Proteomes" id="UP000567179">
    <property type="component" value="Unassembled WGS sequence"/>
</dbReference>
<evidence type="ECO:0000256" key="11">
    <source>
        <dbReference type="SAM" id="SignalP"/>
    </source>
</evidence>
<dbReference type="FunFam" id="1.20.1560.10:FF:000082">
    <property type="entry name" value="ABC transporter, multidrug resistance associated protein"/>
    <property type="match status" value="1"/>
</dbReference>
<feature type="transmembrane region" description="Helical" evidence="10">
    <location>
        <begin position="1117"/>
        <end position="1147"/>
    </location>
</feature>
<keyword evidence="8 10" id="KW-0472">Membrane</keyword>
<name>A0A8H5BP07_9AGAR</name>
<dbReference type="InterPro" id="IPR011527">
    <property type="entry name" value="ABC1_TM_dom"/>
</dbReference>
<evidence type="ECO:0000256" key="1">
    <source>
        <dbReference type="ARBA" id="ARBA00004141"/>
    </source>
</evidence>
<dbReference type="FunFam" id="1.20.1560.10:FF:000010">
    <property type="entry name" value="Multidrug resistance-associated ABC transporter"/>
    <property type="match status" value="1"/>
</dbReference>
<dbReference type="PANTHER" id="PTHR24223:SF456">
    <property type="entry name" value="MULTIDRUG RESISTANCE-ASSOCIATED PROTEIN LETHAL(2)03659"/>
    <property type="match status" value="1"/>
</dbReference>
<feature type="domain" description="ABC transporter" evidence="12">
    <location>
        <begin position="1390"/>
        <end position="1630"/>
    </location>
</feature>
<feature type="transmembrane region" description="Helical" evidence="10">
    <location>
        <begin position="442"/>
        <end position="463"/>
    </location>
</feature>
<dbReference type="Gene3D" id="1.20.1560.10">
    <property type="entry name" value="ABC transporter type 1, transmembrane domain"/>
    <property type="match status" value="2"/>
</dbReference>
<comment type="caution">
    <text evidence="14">The sequence shown here is derived from an EMBL/GenBank/DDBJ whole genome shotgun (WGS) entry which is preliminary data.</text>
</comment>
<dbReference type="SMART" id="SM00382">
    <property type="entry name" value="AAA"/>
    <property type="match status" value="2"/>
</dbReference>
<dbReference type="InterPro" id="IPR036640">
    <property type="entry name" value="ABC1_TM_sf"/>
</dbReference>
<evidence type="ECO:0000259" key="12">
    <source>
        <dbReference type="PROSITE" id="PS50893"/>
    </source>
</evidence>
<sequence>MHVKLSVPSLVLSLSLWTRCTTAAAVTLYAVGGWPTDGMIPVSWQTAGTQIISAIGPGESGMTKYQEIDVESLRVAHYSTGDPDTLVSAPVTHTFTFEQGASRARGGNPPATTTPAPVLVSNTYDCQLDQANKSGSCVYEYVVRLPVDSTAADGAAVVVTGLSTGTTGWTGALTPFATLGAQSGARGDSSGLRGWMLVGAAMLSSAPPLSVPTPHTTREMRNPFHPAPAPPASAGDKVVPEDSANLLSRLIFSWLDPFLAVGYSRPLEKDDLWRLPDASLAATTTDDIERRFYARCSPEKRPRHLQGDLASNEDTLYVDDEVSVERKSDIIASSSSSAVAAAEDVQPAKASRRGFKRFLSFRKTKNNKPRKPKYDESLYRAIYRVFLTKIWVSGILKLLSDTLKTTTPLLNKVLLNWLSASYIYSRVNAAERTALNLSAPRGIGYGIGLAVALFAMQEVASLMTNHYMIISMKIGLSLRTAVIGSVFRKSLRLSGRARAEHPTGKITTIISADAARLDFFSLYAHNLWVAPIQLMIGIGLLIGTLGYSALVGLGVLIFGIPIQIILVNIIFSQRIKCVKFTDKRVRLTTEILQGIRLIKFYAWEEFYANEIGKLRTQEIKTIRKSAVARSGLLANATFLPVLAAILSFITYALSGHELNVAIIFTSFQLFNVIRVPLALLPFVLSALSNALVALGRISNFLTAEELPEPYKISQDSPTAVHVQGSFTWESVLSSDSENSSTTTTKSANQTLKKGGSETLAEGDSKSAPVLPSTTADVLEEKSKPIPDEQTGNVDGNGDEKPFELTDLSMTVPRGAFIGIVGRVGCGKSSVLQALIGEMRRTKGEIVLGGQIAYAPQTAWIRNATVRENILFGQPDDEQKFRDTIRACKLEHDLEMLPNGEHTEIGEKGINLSGGQKARISLARAAYSDSDIVLLDDPLSAVDAYVGKAILDNCLLNGPLAKKTRILATHALHAIDKTDYIYVMDKGVIIEQGTYKDLMENAPVFSRLMEEYGNLDHSKPMAEGHEKAKKEPVDTEDTAAPEIGDAVLMSTEERNIGAVPLSIYQQYLKFAGGIIWAPAMLLLLIFFQAASVGSTLFLGFWTDNSIHGFKQSEYMAVYAALGVTQALAQFALSFAFALASLAASLRLFKAALSSILRSPVSFFDTTPMGRILSRLSKDQDTLDNELAGTLNQFLVSFSSVLGTIGLVFYTFPYLGLIFVPLTLLYVFVSSYYRRTSVETKRLDSVMRSILYGSFSETLTGLATIRAYRNEDRAVRDAEHGIDCENRAYYMTIAIQRWLAVRLDLFGNILILGIGIFAVVFRHSVSPSKIGVVLSYTLQITQIFSDMVSQFAQNEQNMNAVERVIHYSELEPEAVATTVDDPPVNWPADGRIVFQNVHLSYRPGLPSVLKGISFEVKPGEKIGIVGRTGAGKSSLLQALFRIVELQEGSITIDDLDISKLGLDAVRQGLALVPQDGTLFLGTLRNNIDPLQLRTDAELISALQRAWLLPKDGPVDPATENKFSLDSIVGDEGSNFSAGEKQLLALCRALVKNSKIIVLDEATSNVDVETDAKIQRTIQVELADSTLLCIAHRLNTIAYYDRIIVVDDGKIAEFDTVLNLYDAEDSIFRSLCDEANLQKGDILRIRAEHTTLVNA</sequence>
<dbReference type="GO" id="GO:0016887">
    <property type="term" value="F:ATP hydrolysis activity"/>
    <property type="evidence" value="ECO:0007669"/>
    <property type="project" value="InterPro"/>
</dbReference>
<evidence type="ECO:0000256" key="10">
    <source>
        <dbReference type="SAM" id="Phobius"/>
    </source>
</evidence>
<dbReference type="InterPro" id="IPR003593">
    <property type="entry name" value="AAA+_ATPase"/>
</dbReference>
<evidence type="ECO:0000256" key="8">
    <source>
        <dbReference type="ARBA" id="ARBA00023136"/>
    </source>
</evidence>
<dbReference type="CDD" id="cd03244">
    <property type="entry name" value="ABCC_MRP_domain2"/>
    <property type="match status" value="1"/>
</dbReference>
<feature type="transmembrane region" description="Helical" evidence="10">
    <location>
        <begin position="673"/>
        <end position="694"/>
    </location>
</feature>
<dbReference type="PANTHER" id="PTHR24223">
    <property type="entry name" value="ATP-BINDING CASSETTE SUB-FAMILY C"/>
    <property type="match status" value="1"/>
</dbReference>
<dbReference type="PROSITE" id="PS50929">
    <property type="entry name" value="ABC_TM1F"/>
    <property type="match status" value="2"/>
</dbReference>
<evidence type="ECO:0000256" key="2">
    <source>
        <dbReference type="ARBA" id="ARBA00009726"/>
    </source>
</evidence>
<feature type="chain" id="PRO_5034463060" description="Multidrug resistance-associated ABC transporter" evidence="11">
    <location>
        <begin position="24"/>
        <end position="1652"/>
    </location>
</feature>
<dbReference type="CDD" id="cd18606">
    <property type="entry name" value="ABC_6TM_YOR1_D2_like"/>
    <property type="match status" value="1"/>
</dbReference>
<feature type="domain" description="ABC transporter" evidence="12">
    <location>
        <begin position="788"/>
        <end position="1010"/>
    </location>
</feature>
<comment type="similarity">
    <text evidence="2">Belongs to the ABC transporter superfamily. ABCC family. Conjugate transporter (TC 3.A.1.208) subfamily.</text>
</comment>
<evidence type="ECO:0000256" key="3">
    <source>
        <dbReference type="ARBA" id="ARBA00022448"/>
    </source>
</evidence>
<gene>
    <name evidence="14" type="ORF">D9619_004146</name>
</gene>
<dbReference type="InterPro" id="IPR027417">
    <property type="entry name" value="P-loop_NTPase"/>
</dbReference>
<evidence type="ECO:0000313" key="15">
    <source>
        <dbReference type="Proteomes" id="UP000567179"/>
    </source>
</evidence>
<keyword evidence="11" id="KW-0732">Signal</keyword>
<proteinExistence type="inferred from homology"/>
<dbReference type="Gene3D" id="3.40.50.300">
    <property type="entry name" value="P-loop containing nucleotide triphosphate hydrolases"/>
    <property type="match status" value="2"/>
</dbReference>
<dbReference type="PROSITE" id="PS50893">
    <property type="entry name" value="ABC_TRANSPORTER_2"/>
    <property type="match status" value="2"/>
</dbReference>
<feature type="transmembrane region" description="Helical" evidence="10">
    <location>
        <begin position="1073"/>
        <end position="1097"/>
    </location>
</feature>
<dbReference type="CDD" id="cd03250">
    <property type="entry name" value="ABCC_MRP_domain1"/>
    <property type="match status" value="1"/>
</dbReference>
<dbReference type="FunFam" id="3.40.50.300:FF:000565">
    <property type="entry name" value="ABC bile acid transporter"/>
    <property type="match status" value="1"/>
</dbReference>
<evidence type="ECO:0008006" key="16">
    <source>
        <dbReference type="Google" id="ProtNLM"/>
    </source>
</evidence>
<feature type="transmembrane region" description="Helical" evidence="10">
    <location>
        <begin position="1212"/>
        <end position="1231"/>
    </location>
</feature>
<keyword evidence="15" id="KW-1185">Reference proteome</keyword>
<dbReference type="InterPro" id="IPR050173">
    <property type="entry name" value="ABC_transporter_C-like"/>
</dbReference>
<feature type="transmembrane region" description="Helical" evidence="10">
    <location>
        <begin position="526"/>
        <end position="545"/>
    </location>
</feature>
<comment type="subcellular location">
    <subcellularLocation>
        <location evidence="1">Membrane</location>
        <topology evidence="1">Multi-pass membrane protein</topology>
    </subcellularLocation>
</comment>
<feature type="region of interest" description="Disordered" evidence="9">
    <location>
        <begin position="733"/>
        <end position="799"/>
    </location>
</feature>